<keyword evidence="10" id="KW-0238">DNA-binding</keyword>
<name>A0A7S2Q2M5_9STRA</name>
<feature type="domain" description="Helicase C-terminal" evidence="20">
    <location>
        <begin position="1113"/>
        <end position="1260"/>
    </location>
</feature>
<comment type="catalytic activity">
    <reaction evidence="15">
        <text>ATP + H2O = ADP + phosphate + H(+)</text>
        <dbReference type="Rhea" id="RHEA:13065"/>
        <dbReference type="ChEBI" id="CHEBI:15377"/>
        <dbReference type="ChEBI" id="CHEBI:15378"/>
        <dbReference type="ChEBI" id="CHEBI:30616"/>
        <dbReference type="ChEBI" id="CHEBI:43474"/>
        <dbReference type="ChEBI" id="CHEBI:456216"/>
    </reaction>
</comment>
<evidence type="ECO:0000256" key="2">
    <source>
        <dbReference type="ARBA" id="ARBA00005446"/>
    </source>
</evidence>
<dbReference type="SMART" id="SM00490">
    <property type="entry name" value="HELICc"/>
    <property type="match status" value="1"/>
</dbReference>
<evidence type="ECO:0000259" key="18">
    <source>
        <dbReference type="PROSITE" id="PS50800"/>
    </source>
</evidence>
<keyword evidence="8" id="KW-0862">Zinc</keyword>
<dbReference type="GO" id="GO:0008270">
    <property type="term" value="F:zinc ion binding"/>
    <property type="evidence" value="ECO:0007669"/>
    <property type="project" value="UniProtKB-KW"/>
</dbReference>
<keyword evidence="5 16" id="KW-0863">Zinc-finger</keyword>
<dbReference type="GO" id="GO:0003677">
    <property type="term" value="F:DNA binding"/>
    <property type="evidence" value="ECO:0007669"/>
    <property type="project" value="UniProtKB-KW"/>
</dbReference>
<dbReference type="InterPro" id="IPR014001">
    <property type="entry name" value="Helicase_ATP-bd"/>
</dbReference>
<dbReference type="SMART" id="SM00487">
    <property type="entry name" value="DEXDc"/>
    <property type="match status" value="1"/>
</dbReference>
<dbReference type="GO" id="GO:0005737">
    <property type="term" value="C:cytoplasm"/>
    <property type="evidence" value="ECO:0007669"/>
    <property type="project" value="TreeGrafter"/>
</dbReference>
<evidence type="ECO:0000256" key="7">
    <source>
        <dbReference type="ARBA" id="ARBA00022806"/>
    </source>
</evidence>
<dbReference type="InterPro" id="IPR001650">
    <property type="entry name" value="Helicase_C-like"/>
</dbReference>
<evidence type="ECO:0000256" key="12">
    <source>
        <dbReference type="ARBA" id="ARBA00023242"/>
    </source>
</evidence>
<feature type="compositionally biased region" description="Low complexity" evidence="17">
    <location>
        <begin position="415"/>
        <end position="426"/>
    </location>
</feature>
<keyword evidence="11" id="KW-0413">Isomerase</keyword>
<keyword evidence="7" id="KW-0347">Helicase</keyword>
<dbReference type="GO" id="GO:0016787">
    <property type="term" value="F:hydrolase activity"/>
    <property type="evidence" value="ECO:0007669"/>
    <property type="project" value="UniProtKB-KW"/>
</dbReference>
<feature type="domain" description="SAP" evidence="18">
    <location>
        <begin position="705"/>
        <end position="739"/>
    </location>
</feature>
<evidence type="ECO:0000256" key="9">
    <source>
        <dbReference type="ARBA" id="ARBA00022840"/>
    </source>
</evidence>
<evidence type="ECO:0000256" key="1">
    <source>
        <dbReference type="ARBA" id="ARBA00004123"/>
    </source>
</evidence>
<dbReference type="GO" id="GO:0000724">
    <property type="term" value="P:double-strand break repair via homologous recombination"/>
    <property type="evidence" value="ECO:0007669"/>
    <property type="project" value="TreeGrafter"/>
</dbReference>
<feature type="region of interest" description="Disordered" evidence="17">
    <location>
        <begin position="205"/>
        <end position="245"/>
    </location>
</feature>
<feature type="region of interest" description="Disordered" evidence="17">
    <location>
        <begin position="400"/>
        <end position="445"/>
    </location>
</feature>
<evidence type="ECO:0000256" key="11">
    <source>
        <dbReference type="ARBA" id="ARBA00023235"/>
    </source>
</evidence>
<keyword evidence="12" id="KW-0539">Nucleus</keyword>
<dbReference type="EMBL" id="HBGZ01032363">
    <property type="protein sequence ID" value="CAD9630959.1"/>
    <property type="molecule type" value="Transcribed_RNA"/>
</dbReference>
<protein>
    <recommendedName>
        <fullName evidence="14">DNA 3'-5' helicase</fullName>
        <ecNumber evidence="14">5.6.2.4</ecNumber>
    </recommendedName>
</protein>
<dbReference type="PROSITE" id="PS51194">
    <property type="entry name" value="HELICASE_CTER"/>
    <property type="match status" value="1"/>
</dbReference>
<evidence type="ECO:0000256" key="6">
    <source>
        <dbReference type="ARBA" id="ARBA00022801"/>
    </source>
</evidence>
<organism evidence="22">
    <name type="scientific">Skeletonema marinoi</name>
    <dbReference type="NCBI Taxonomy" id="267567"/>
    <lineage>
        <taxon>Eukaryota</taxon>
        <taxon>Sar</taxon>
        <taxon>Stramenopiles</taxon>
        <taxon>Ochrophyta</taxon>
        <taxon>Bacillariophyta</taxon>
        <taxon>Coscinodiscophyceae</taxon>
        <taxon>Thalassiosirophycidae</taxon>
        <taxon>Thalassiosirales</taxon>
        <taxon>Skeletonemataceae</taxon>
        <taxon>Skeletonema</taxon>
        <taxon>Skeletonema marinoi-dohrnii complex</taxon>
    </lineage>
</organism>
<dbReference type="PANTHER" id="PTHR13710:SF108">
    <property type="entry name" value="ATP-DEPENDENT DNA HELICASE Q4"/>
    <property type="match status" value="1"/>
</dbReference>
<accession>A0A7S2Q2M5</accession>
<evidence type="ECO:0000259" key="19">
    <source>
        <dbReference type="PROSITE" id="PS51192"/>
    </source>
</evidence>
<evidence type="ECO:0000256" key="15">
    <source>
        <dbReference type="ARBA" id="ARBA00049360"/>
    </source>
</evidence>
<sequence length="1646" mass="181140">MAPPPQQQKQRTQSAADALLLVTRPNKNKSKNNADAAGTHARKRPRSNITSTVSNPYNRTTSVTKKPLNDRNRLAGGAVVGSTAAATRKTPKLRSSHAHAPSSSTAFQRRNARDGGTKNPPPPTGTDKALVALLDGPAKKQTLPKKKKKQRLESNYSMTSTDEQLSKTAVAPSQTNKLSRSNVVASSSTCIAMKPPPMPSYYSNKSHHHRNNNGVVRSSTKTMVKPRKRVSSHMNQISSSITKNESSWMSERKAVIGDAFADSFGGGGDDGGGTNDNAGGATIDLDIVDINDNDQDDDHDMVALLDIVEKNDGEISDRKKVDDVAGYSNNDDNSVTKSYTQVPATCANIEPKMDDARNDHVTLTSLPVSKVSGVQAPKVKNKHKSDVSVVEVSAATAGPTISLESEEKEERVQRDATSYAATSASDSLEEPLKEDNTNNDDNEELDFVLNNDSKSEWYDPDEHAEMDREAELHAKKMKETKEQTKQNRKLSSKHGINDNFVRLDLRNAAGSCRGARNLKKVNKQKLWRAQNRFGMNDRDGNNDSGDEANPSFGIGGKYGYNNKGRSSGSSKKDGGDVKCFSSASNAGVDPLDDFMDGVFSSKKTGNEKKSSSGNGQRKPTAGPKRDSDVPMCTRHQRPCKLLTVKKNTKGNKGRKFYVCSMPRGEQCDFFKWEEDTVEATQRALLKSSSSSGFIARQVAASRIRFKELTVPELRIEAKRRGLKATGTKEQLLTRLLIWVRDEIAESVENDGSDNSVPVATEPVEDVDAVGEESEEDCASDSDEEIEVISTKKTADSSTKMIELSDDDESSSDEDELEVCHTFDDEPVSTEKRSAKFDPRSSPLRKSLKHYFGYSYFREGQEWAIDRCLSNKRSLLVAPTGQGKSLCYALPAAVSDGLCLVVSPLISLMQDQLRQLPPKIPAATLSGSMTSAQMALIVDDILRGRLKVLFVSPERLASAAFRRLMRPKFNLETRQYERQFPEVSLLCVDEAHCLSQWGHNFRPSYLRVRSLMSLIQPKSVLALTATAGPMVVKDICNTLCIPFDGQCTINDEIPSSLDSTSNGVGVKVLNCNRDNIDVFSLVLQDQDERRYLVHKLLKEKKSDDSDRRQSKKLPIEEGCLSKGSVIIYVWRQKDTEIVAEQLNGAGVLGGVVCYHGGMNANDRSKAQSKFLRGKARICVATVAFGLGINKADIEGVIHLCLPPSPEHYLQEIGRAGRDGRPAKAIALPLVDEFISMHSLAHSDRLSNSQLSSVFLALQNLVNEAVDDIPPEAGVDLTCSETNIDNVHVAIPVAQTVDASDCKEESIETMLSLLEEENSSHSSLLSVEGYLPDTATITLKRCALEKLSKVEEVARSIEKCGTRLDQSGPQGDVGGTALEKGFYAYSFGTYKFSVVRCARCMGPTSEPRHVYAALRRLQDRGELELSLDVTANGRALHIRLKKDGIHLFRRRPSGYSDGGSIEGMKSMMSKQFSAKEQISVDKVQSMYDIAQKVANITRQSNGEEYVEDAHGNQEKSARLVEFQSLIETFFKEGTVSSKVASQDEESHGDDIKDFPLDNDRLLSCLASDATLIIQALSSRRQRQDHGDAAVQIREHVDYRNLCIAKILHGIDAPRAPIREWYSHILWGKYRSYSFTSILKAVEKSFEQS</sequence>
<keyword evidence="3" id="KW-0479">Metal-binding</keyword>
<evidence type="ECO:0000256" key="4">
    <source>
        <dbReference type="ARBA" id="ARBA00022741"/>
    </source>
</evidence>
<dbReference type="PROSITE" id="PS51192">
    <property type="entry name" value="HELICASE_ATP_BIND_1"/>
    <property type="match status" value="1"/>
</dbReference>
<evidence type="ECO:0000256" key="16">
    <source>
        <dbReference type="PROSITE-ProRule" id="PRU01343"/>
    </source>
</evidence>
<feature type="compositionally biased region" description="Polar residues" evidence="17">
    <location>
        <begin position="232"/>
        <end position="245"/>
    </location>
</feature>
<dbReference type="InterPro" id="IPR036361">
    <property type="entry name" value="SAP_dom_sf"/>
</dbReference>
<evidence type="ECO:0000256" key="8">
    <source>
        <dbReference type="ARBA" id="ARBA00022833"/>
    </source>
</evidence>
<comment type="subcellular location">
    <subcellularLocation>
        <location evidence="1">Nucleus</location>
    </subcellularLocation>
</comment>
<feature type="compositionally biased region" description="Polar residues" evidence="17">
    <location>
        <begin position="153"/>
        <end position="181"/>
    </location>
</feature>
<dbReference type="InterPro" id="IPR003034">
    <property type="entry name" value="SAP_dom"/>
</dbReference>
<feature type="compositionally biased region" description="Polar residues" evidence="17">
    <location>
        <begin position="47"/>
        <end position="64"/>
    </location>
</feature>
<comment type="similarity">
    <text evidence="2">Belongs to the helicase family. RecQ subfamily.</text>
</comment>
<feature type="domain" description="GRF-type" evidence="21">
    <location>
        <begin position="632"/>
        <end position="676"/>
    </location>
</feature>
<dbReference type="GO" id="GO:0005694">
    <property type="term" value="C:chromosome"/>
    <property type="evidence" value="ECO:0007669"/>
    <property type="project" value="TreeGrafter"/>
</dbReference>
<evidence type="ECO:0000256" key="14">
    <source>
        <dbReference type="ARBA" id="ARBA00034808"/>
    </source>
</evidence>
<dbReference type="GO" id="GO:0005524">
    <property type="term" value="F:ATP binding"/>
    <property type="evidence" value="ECO:0007669"/>
    <property type="project" value="UniProtKB-KW"/>
</dbReference>
<evidence type="ECO:0000259" key="21">
    <source>
        <dbReference type="PROSITE" id="PS51999"/>
    </source>
</evidence>
<dbReference type="PROSITE" id="PS50800">
    <property type="entry name" value="SAP"/>
    <property type="match status" value="1"/>
</dbReference>
<feature type="compositionally biased region" description="Acidic residues" evidence="17">
    <location>
        <begin position="803"/>
        <end position="816"/>
    </location>
</feature>
<evidence type="ECO:0000256" key="3">
    <source>
        <dbReference type="ARBA" id="ARBA00022723"/>
    </source>
</evidence>
<feature type="compositionally biased region" description="Low complexity" evidence="17">
    <location>
        <begin position="75"/>
        <end position="87"/>
    </location>
</feature>
<evidence type="ECO:0000256" key="13">
    <source>
        <dbReference type="ARBA" id="ARBA00034617"/>
    </source>
</evidence>
<dbReference type="GO" id="GO:0043138">
    <property type="term" value="F:3'-5' DNA helicase activity"/>
    <property type="evidence" value="ECO:0007669"/>
    <property type="project" value="UniProtKB-EC"/>
</dbReference>
<keyword evidence="9" id="KW-0067">ATP-binding</keyword>
<comment type="catalytic activity">
    <reaction evidence="13">
        <text>Couples ATP hydrolysis with the unwinding of duplex DNA by translocating in the 3'-5' direction.</text>
        <dbReference type="EC" id="5.6.2.4"/>
    </reaction>
</comment>
<dbReference type="Pfam" id="PF00271">
    <property type="entry name" value="Helicase_C"/>
    <property type="match status" value="1"/>
</dbReference>
<evidence type="ECO:0000313" key="22">
    <source>
        <dbReference type="EMBL" id="CAD9630959.1"/>
    </source>
</evidence>
<feature type="region of interest" description="Disordered" evidence="17">
    <location>
        <begin position="1"/>
        <end position="181"/>
    </location>
</feature>
<feature type="region of interest" description="Disordered" evidence="17">
    <location>
        <begin position="597"/>
        <end position="632"/>
    </location>
</feature>
<dbReference type="GO" id="GO:0009378">
    <property type="term" value="F:four-way junction helicase activity"/>
    <property type="evidence" value="ECO:0007669"/>
    <property type="project" value="TreeGrafter"/>
</dbReference>
<evidence type="ECO:0000256" key="17">
    <source>
        <dbReference type="SAM" id="MobiDB-lite"/>
    </source>
</evidence>
<feature type="compositionally biased region" description="Polar residues" evidence="17">
    <location>
        <begin position="212"/>
        <end position="222"/>
    </location>
</feature>
<dbReference type="Pfam" id="PF00270">
    <property type="entry name" value="DEAD"/>
    <property type="match status" value="1"/>
</dbReference>
<keyword evidence="6" id="KW-0378">Hydrolase</keyword>
<dbReference type="SMART" id="SM00513">
    <property type="entry name" value="SAP"/>
    <property type="match status" value="1"/>
</dbReference>
<dbReference type="PANTHER" id="PTHR13710">
    <property type="entry name" value="DNA HELICASE RECQ FAMILY MEMBER"/>
    <property type="match status" value="1"/>
</dbReference>
<feature type="compositionally biased region" description="Acidic residues" evidence="17">
    <location>
        <begin position="762"/>
        <end position="786"/>
    </location>
</feature>
<keyword evidence="4" id="KW-0547">Nucleotide-binding</keyword>
<feature type="region of interest" description="Disordered" evidence="17">
    <location>
        <begin position="748"/>
        <end position="817"/>
    </location>
</feature>
<evidence type="ECO:0000259" key="20">
    <source>
        <dbReference type="PROSITE" id="PS51194"/>
    </source>
</evidence>
<evidence type="ECO:0000256" key="10">
    <source>
        <dbReference type="ARBA" id="ARBA00023125"/>
    </source>
</evidence>
<dbReference type="Pfam" id="PF06839">
    <property type="entry name" value="Zn_ribbon_GRF"/>
    <property type="match status" value="1"/>
</dbReference>
<dbReference type="FunFam" id="3.40.50.300:FF:000772">
    <property type="entry name" value="ATP-dependent DNA helicase Q4"/>
    <property type="match status" value="1"/>
</dbReference>
<dbReference type="Gene3D" id="3.40.50.300">
    <property type="entry name" value="P-loop containing nucleotide triphosphate hydrolases"/>
    <property type="match status" value="2"/>
</dbReference>
<dbReference type="InterPro" id="IPR027417">
    <property type="entry name" value="P-loop_NTPase"/>
</dbReference>
<dbReference type="GO" id="GO:0005634">
    <property type="term" value="C:nucleus"/>
    <property type="evidence" value="ECO:0007669"/>
    <property type="project" value="UniProtKB-SubCell"/>
</dbReference>
<dbReference type="InterPro" id="IPR010666">
    <property type="entry name" value="Znf_GRF"/>
</dbReference>
<dbReference type="InterPro" id="IPR011545">
    <property type="entry name" value="DEAD/DEAH_box_helicase_dom"/>
</dbReference>
<evidence type="ECO:0000256" key="5">
    <source>
        <dbReference type="ARBA" id="ARBA00022771"/>
    </source>
</evidence>
<dbReference type="Pfam" id="PF02037">
    <property type="entry name" value="SAP"/>
    <property type="match status" value="1"/>
</dbReference>
<feature type="region of interest" description="Disordered" evidence="17">
    <location>
        <begin position="532"/>
        <end position="576"/>
    </location>
</feature>
<feature type="domain" description="Helicase ATP-binding" evidence="19">
    <location>
        <begin position="864"/>
        <end position="1044"/>
    </location>
</feature>
<gene>
    <name evidence="22" type="ORF">SMAR0320_LOCUS23132</name>
</gene>
<dbReference type="PROSITE" id="PS51999">
    <property type="entry name" value="ZF_GRF"/>
    <property type="match status" value="1"/>
</dbReference>
<dbReference type="EC" id="5.6.2.4" evidence="14"/>
<dbReference type="SUPFAM" id="SSF68906">
    <property type="entry name" value="SAP domain"/>
    <property type="match status" value="1"/>
</dbReference>
<reference evidence="22" key="1">
    <citation type="submission" date="2021-01" db="EMBL/GenBank/DDBJ databases">
        <authorList>
            <person name="Corre E."/>
            <person name="Pelletier E."/>
            <person name="Niang G."/>
            <person name="Scheremetjew M."/>
            <person name="Finn R."/>
            <person name="Kale V."/>
            <person name="Holt S."/>
            <person name="Cochrane G."/>
            <person name="Meng A."/>
            <person name="Brown T."/>
            <person name="Cohen L."/>
        </authorList>
    </citation>
    <scope>NUCLEOTIDE SEQUENCE</scope>
    <source>
        <strain evidence="22">SM1012Den-03</strain>
    </source>
</reference>
<dbReference type="Gene3D" id="1.10.720.30">
    <property type="entry name" value="SAP domain"/>
    <property type="match status" value="1"/>
</dbReference>
<dbReference type="CDD" id="cd18018">
    <property type="entry name" value="DEXHc_RecQ4-like"/>
    <property type="match status" value="1"/>
</dbReference>
<dbReference type="SUPFAM" id="SSF52540">
    <property type="entry name" value="P-loop containing nucleoside triphosphate hydrolases"/>
    <property type="match status" value="1"/>
</dbReference>
<feature type="compositionally biased region" description="Low complexity" evidence="17">
    <location>
        <begin position="559"/>
        <end position="569"/>
    </location>
</feature>
<proteinExistence type="inferred from homology"/>